<dbReference type="AlphaFoldDB" id="A0A812RJ33"/>
<protein>
    <submittedName>
        <fullName evidence="1">Uncharacterized protein</fullName>
    </submittedName>
</protein>
<accession>A0A812RJ33</accession>
<gene>
    <name evidence="1" type="ORF">SNAT2548_LOCUS23828</name>
</gene>
<evidence type="ECO:0000313" key="1">
    <source>
        <dbReference type="EMBL" id="CAE7438345.1"/>
    </source>
</evidence>
<evidence type="ECO:0000313" key="2">
    <source>
        <dbReference type="Proteomes" id="UP000604046"/>
    </source>
</evidence>
<dbReference type="EMBL" id="CAJNDS010002335">
    <property type="protein sequence ID" value="CAE7438345.1"/>
    <property type="molecule type" value="Genomic_DNA"/>
</dbReference>
<reference evidence="1" key="1">
    <citation type="submission" date="2021-02" db="EMBL/GenBank/DDBJ databases">
        <authorList>
            <person name="Dougan E. K."/>
            <person name="Rhodes N."/>
            <person name="Thang M."/>
            <person name="Chan C."/>
        </authorList>
    </citation>
    <scope>NUCLEOTIDE SEQUENCE</scope>
</reference>
<organism evidence="1 2">
    <name type="scientific">Symbiodinium natans</name>
    <dbReference type="NCBI Taxonomy" id="878477"/>
    <lineage>
        <taxon>Eukaryota</taxon>
        <taxon>Sar</taxon>
        <taxon>Alveolata</taxon>
        <taxon>Dinophyceae</taxon>
        <taxon>Suessiales</taxon>
        <taxon>Symbiodiniaceae</taxon>
        <taxon>Symbiodinium</taxon>
    </lineage>
</organism>
<name>A0A812RJ33_9DINO</name>
<keyword evidence="2" id="KW-1185">Reference proteome</keyword>
<dbReference type="Proteomes" id="UP000604046">
    <property type="component" value="Unassembled WGS sequence"/>
</dbReference>
<proteinExistence type="predicted"/>
<sequence length="108" mass="12186">MLVIHHEGDWLKGRPSIQGPVSHTQLRKPIQTRAFFPSHRTQVSIHGDGKIFLETSMEAPSVIQGFRARVPGSGVKQPWRANASSQSHYTLLGLRASRKRPLFFVVFQ</sequence>
<comment type="caution">
    <text evidence="1">The sequence shown here is derived from an EMBL/GenBank/DDBJ whole genome shotgun (WGS) entry which is preliminary data.</text>
</comment>